<evidence type="ECO:0000313" key="2">
    <source>
        <dbReference type="Proteomes" id="UP001152872"/>
    </source>
</evidence>
<reference evidence="1" key="1">
    <citation type="submission" date="2019-05" db="EMBL/GenBank/DDBJ databases">
        <title>Whole genome sequencing of Pseudanabaena catenata USMAC16.</title>
        <authorList>
            <person name="Khan Z."/>
            <person name="Omar W.M."/>
            <person name="Convey P."/>
            <person name="Merican F."/>
            <person name="Najimudin N."/>
        </authorList>
    </citation>
    <scope>NUCLEOTIDE SEQUENCE</scope>
    <source>
        <strain evidence="1">USMAC16</strain>
    </source>
</reference>
<protein>
    <submittedName>
        <fullName evidence="1">Uncharacterized protein</fullName>
    </submittedName>
</protein>
<dbReference type="Proteomes" id="UP001152872">
    <property type="component" value="Unassembled WGS sequence"/>
</dbReference>
<keyword evidence="2" id="KW-1185">Reference proteome</keyword>
<sequence length="58" mass="6832">MTDDASRRQSILGVYVLVQATVIFGDRNANFDSYQSSKWLRHFELWYESYFKAATNHP</sequence>
<organism evidence="1 2">
    <name type="scientific">Pseudanabaena catenata USMAC16</name>
    <dbReference type="NCBI Taxonomy" id="1855837"/>
    <lineage>
        <taxon>Bacteria</taxon>
        <taxon>Bacillati</taxon>
        <taxon>Cyanobacteriota</taxon>
        <taxon>Cyanophyceae</taxon>
        <taxon>Pseudanabaenales</taxon>
        <taxon>Pseudanabaenaceae</taxon>
        <taxon>Pseudanabaena</taxon>
    </lineage>
</organism>
<dbReference type="RefSeq" id="WP_158467616.1">
    <property type="nucleotide sequence ID" value="NZ_VBTY01000036.1"/>
</dbReference>
<dbReference type="EMBL" id="VBTY01000036">
    <property type="protein sequence ID" value="MDG3494189.1"/>
    <property type="molecule type" value="Genomic_DNA"/>
</dbReference>
<proteinExistence type="predicted"/>
<accession>A0A9X4RKT1</accession>
<comment type="caution">
    <text evidence="1">The sequence shown here is derived from an EMBL/GenBank/DDBJ whole genome shotgun (WGS) entry which is preliminary data.</text>
</comment>
<evidence type="ECO:0000313" key="1">
    <source>
        <dbReference type="EMBL" id="MDG3494189.1"/>
    </source>
</evidence>
<gene>
    <name evidence="1" type="ORF">FEV09_06415</name>
</gene>
<name>A0A9X4RKT1_9CYAN</name>
<dbReference type="AlphaFoldDB" id="A0A9X4RKT1"/>